<dbReference type="PANTHER" id="PTHR33567">
    <property type="entry name" value="CHROMATE ION TRANSPORTER (EUROFUNG)"/>
    <property type="match status" value="1"/>
</dbReference>
<sequence>MKYWTIFWTALRLGLTSFGGPAAHIGYFRAEYVERKKWLDEKSYSDLVALANFLPGPSSSQVGIAVGTLRGGLLGGILAWLGFTLPSAAVLVIFAAWAKGVEEAGWLHSLKLVAVAVVAQAVWEMSQKLAPDRTRKTLLIGASMLLLLISSPYLQLAALIACGMIGYLVYRGSAGESTEAVVFPVSKRTGLLSLGLFGLLLVALPAWRAVSSSEWLALFDMMYRTGSLVFGGGHVVLPLLEPQLVDTGMMGKGMFLAGYGAAQAVPGPLFTFASYIGGVTKGAAGAAVATIGMFLPGFLLIIGGLPFWQTLRQHRIMRPALLGVNAGVIGILLAALYDPIFTSSVRSALDAVLALAYFALLVIWRQPPWLVVLAAVGIGLVIL</sequence>
<evidence type="ECO:0000256" key="6">
    <source>
        <dbReference type="ARBA" id="ARBA00023136"/>
    </source>
</evidence>
<feature type="transmembrane region" description="Helical" evidence="7">
    <location>
        <begin position="357"/>
        <end position="382"/>
    </location>
</feature>
<keyword evidence="6 7" id="KW-0472">Membrane</keyword>
<proteinExistence type="inferred from homology"/>
<evidence type="ECO:0000313" key="9">
    <source>
        <dbReference type="Proteomes" id="UP001156102"/>
    </source>
</evidence>
<evidence type="ECO:0000256" key="1">
    <source>
        <dbReference type="ARBA" id="ARBA00004651"/>
    </source>
</evidence>
<dbReference type="GO" id="GO:0005886">
    <property type="term" value="C:plasma membrane"/>
    <property type="evidence" value="ECO:0007669"/>
    <property type="project" value="UniProtKB-SubCell"/>
</dbReference>
<feature type="transmembrane region" description="Helical" evidence="7">
    <location>
        <begin position="320"/>
        <end position="337"/>
    </location>
</feature>
<keyword evidence="9" id="KW-1185">Reference proteome</keyword>
<evidence type="ECO:0000256" key="3">
    <source>
        <dbReference type="ARBA" id="ARBA00022475"/>
    </source>
</evidence>
<comment type="caution">
    <text evidence="8">The sequence shown here is derived from an EMBL/GenBank/DDBJ whole genome shotgun (WGS) entry which is preliminary data.</text>
</comment>
<feature type="transmembrane region" description="Helical" evidence="7">
    <location>
        <begin position="6"/>
        <end position="28"/>
    </location>
</feature>
<dbReference type="InterPro" id="IPR003370">
    <property type="entry name" value="Chromate_transpt"/>
</dbReference>
<dbReference type="Proteomes" id="UP001156102">
    <property type="component" value="Unassembled WGS sequence"/>
</dbReference>
<organism evidence="8 9">
    <name type="scientific">Ectobacillus ponti</name>
    <dbReference type="NCBI Taxonomy" id="2961894"/>
    <lineage>
        <taxon>Bacteria</taxon>
        <taxon>Bacillati</taxon>
        <taxon>Bacillota</taxon>
        <taxon>Bacilli</taxon>
        <taxon>Bacillales</taxon>
        <taxon>Bacillaceae</taxon>
        <taxon>Ectobacillus</taxon>
    </lineage>
</organism>
<dbReference type="Pfam" id="PF02417">
    <property type="entry name" value="Chromate_transp"/>
    <property type="match status" value="2"/>
</dbReference>
<name>A0AA41XDH2_9BACI</name>
<feature type="transmembrane region" description="Helical" evidence="7">
    <location>
        <begin position="144"/>
        <end position="170"/>
    </location>
</feature>
<dbReference type="NCBIfam" id="TIGR00937">
    <property type="entry name" value="2A51"/>
    <property type="match status" value="1"/>
</dbReference>
<evidence type="ECO:0000256" key="4">
    <source>
        <dbReference type="ARBA" id="ARBA00022692"/>
    </source>
</evidence>
<keyword evidence="3" id="KW-1003">Cell membrane</keyword>
<evidence type="ECO:0000313" key="8">
    <source>
        <dbReference type="EMBL" id="MCP8970883.1"/>
    </source>
</evidence>
<gene>
    <name evidence="8" type="primary">chrA</name>
    <name evidence="8" type="ORF">NK662_20395</name>
</gene>
<dbReference type="GO" id="GO:0015109">
    <property type="term" value="F:chromate transmembrane transporter activity"/>
    <property type="evidence" value="ECO:0007669"/>
    <property type="project" value="InterPro"/>
</dbReference>
<dbReference type="AlphaFoldDB" id="A0AA41XDH2"/>
<feature type="transmembrane region" description="Helical" evidence="7">
    <location>
        <begin position="283"/>
        <end position="308"/>
    </location>
</feature>
<keyword evidence="4 7" id="KW-0812">Transmembrane</keyword>
<dbReference type="PIRSF" id="PIRSF004810">
    <property type="entry name" value="ChrA"/>
    <property type="match status" value="1"/>
</dbReference>
<comment type="subcellular location">
    <subcellularLocation>
        <location evidence="1">Cell membrane</location>
        <topology evidence="1">Multi-pass membrane protein</topology>
    </subcellularLocation>
</comment>
<keyword evidence="5 7" id="KW-1133">Transmembrane helix</keyword>
<comment type="similarity">
    <text evidence="2">Belongs to the chromate ion transporter (CHR) (TC 2.A.51) family.</text>
</comment>
<accession>A0AA41XDH2</accession>
<evidence type="ECO:0000256" key="5">
    <source>
        <dbReference type="ARBA" id="ARBA00022989"/>
    </source>
</evidence>
<dbReference type="PANTHER" id="PTHR33567:SF3">
    <property type="entry name" value="CHROMATE ION TRANSPORTER (EUROFUNG)"/>
    <property type="match status" value="1"/>
</dbReference>
<evidence type="ECO:0000256" key="7">
    <source>
        <dbReference type="SAM" id="Phobius"/>
    </source>
</evidence>
<evidence type="ECO:0000256" key="2">
    <source>
        <dbReference type="ARBA" id="ARBA00005262"/>
    </source>
</evidence>
<dbReference type="InterPro" id="IPR014047">
    <property type="entry name" value="Chr_Tranpt_l_chain"/>
</dbReference>
<feature type="transmembrane region" description="Helical" evidence="7">
    <location>
        <begin position="190"/>
        <end position="210"/>
    </location>
</feature>
<protein>
    <submittedName>
        <fullName evidence="8">Chromate efflux transporter</fullName>
    </submittedName>
</protein>
<dbReference type="EMBL" id="JANCLT010000015">
    <property type="protein sequence ID" value="MCP8970883.1"/>
    <property type="molecule type" value="Genomic_DNA"/>
</dbReference>
<dbReference type="RefSeq" id="WP_254760807.1">
    <property type="nucleotide sequence ID" value="NZ_JANCLT010000015.1"/>
</dbReference>
<feature type="transmembrane region" description="Helical" evidence="7">
    <location>
        <begin position="104"/>
        <end position="123"/>
    </location>
</feature>
<reference evidence="8" key="1">
    <citation type="submission" date="2022-07" db="EMBL/GenBank/DDBJ databases">
        <authorList>
            <person name="Li W.-J."/>
            <person name="Deng Q.-Q."/>
        </authorList>
    </citation>
    <scope>NUCLEOTIDE SEQUENCE</scope>
    <source>
        <strain evidence="8">SYSU M60031</strain>
    </source>
</reference>
<feature type="transmembrane region" description="Helical" evidence="7">
    <location>
        <begin position="77"/>
        <end position="98"/>
    </location>
</feature>